<keyword evidence="12" id="KW-0804">Transcription</keyword>
<gene>
    <name evidence="15" type="ORF">KJ970_20865</name>
</gene>
<comment type="caution">
    <text evidence="15">The sequence shown here is derived from an EMBL/GenBank/DDBJ whole genome shotgun (WGS) entry which is preliminary data.</text>
</comment>
<dbReference type="EC" id="3.2.2.21" evidence="3"/>
<dbReference type="EMBL" id="JAHJDP010000119">
    <property type="protein sequence ID" value="MBU2693379.1"/>
    <property type="molecule type" value="Genomic_DNA"/>
</dbReference>
<dbReference type="GO" id="GO:0006307">
    <property type="term" value="P:DNA alkylation repair"/>
    <property type="evidence" value="ECO:0007669"/>
    <property type="project" value="TreeGrafter"/>
</dbReference>
<dbReference type="InterPro" id="IPR037046">
    <property type="entry name" value="AlkA_N_sf"/>
</dbReference>
<dbReference type="InterPro" id="IPR003265">
    <property type="entry name" value="HhH-GPD_domain"/>
</dbReference>
<dbReference type="GO" id="GO:0032131">
    <property type="term" value="F:alkylated DNA binding"/>
    <property type="evidence" value="ECO:0007669"/>
    <property type="project" value="TreeGrafter"/>
</dbReference>
<dbReference type="GO" id="GO:0006285">
    <property type="term" value="P:base-excision repair, AP site formation"/>
    <property type="evidence" value="ECO:0007669"/>
    <property type="project" value="TreeGrafter"/>
</dbReference>
<evidence type="ECO:0000256" key="1">
    <source>
        <dbReference type="ARBA" id="ARBA00000086"/>
    </source>
</evidence>
<evidence type="ECO:0000259" key="14">
    <source>
        <dbReference type="PROSITE" id="PS01124"/>
    </source>
</evidence>
<evidence type="ECO:0000313" key="16">
    <source>
        <dbReference type="Proteomes" id="UP000777784"/>
    </source>
</evidence>
<evidence type="ECO:0000256" key="12">
    <source>
        <dbReference type="ARBA" id="ARBA00023163"/>
    </source>
</evidence>
<dbReference type="PROSITE" id="PS00041">
    <property type="entry name" value="HTH_ARAC_FAMILY_1"/>
    <property type="match status" value="1"/>
</dbReference>
<keyword evidence="9" id="KW-0805">Transcription regulation</keyword>
<evidence type="ECO:0000256" key="8">
    <source>
        <dbReference type="ARBA" id="ARBA00022833"/>
    </source>
</evidence>
<dbReference type="InterPro" id="IPR018062">
    <property type="entry name" value="HTH_AraC-typ_CS"/>
</dbReference>
<proteinExistence type="predicted"/>
<evidence type="ECO:0000256" key="9">
    <source>
        <dbReference type="ARBA" id="ARBA00023015"/>
    </source>
</evidence>
<protein>
    <recommendedName>
        <fullName evidence="3">DNA-3-methyladenine glycosylase II</fullName>
        <ecNumber evidence="3">3.2.2.21</ecNumber>
    </recommendedName>
</protein>
<evidence type="ECO:0000256" key="10">
    <source>
        <dbReference type="ARBA" id="ARBA00023125"/>
    </source>
</evidence>
<comment type="catalytic activity">
    <reaction evidence="1">
        <text>Hydrolysis of alkylated DNA, releasing 3-methyladenine, 3-methylguanine, 7-methylguanine and 7-methyladenine.</text>
        <dbReference type="EC" id="3.2.2.21"/>
    </reaction>
</comment>
<dbReference type="GO" id="GO:0005737">
    <property type="term" value="C:cytoplasm"/>
    <property type="evidence" value="ECO:0007669"/>
    <property type="project" value="TreeGrafter"/>
</dbReference>
<dbReference type="PANTHER" id="PTHR43003">
    <property type="entry name" value="DNA-3-METHYLADENINE GLYCOSYLASE"/>
    <property type="match status" value="1"/>
</dbReference>
<keyword evidence="7" id="KW-0227">DNA damage</keyword>
<dbReference type="SUPFAM" id="SSF48150">
    <property type="entry name" value="DNA-glycosylase"/>
    <property type="match status" value="1"/>
</dbReference>
<evidence type="ECO:0000313" key="15">
    <source>
        <dbReference type="EMBL" id="MBU2693379.1"/>
    </source>
</evidence>
<dbReference type="Gene3D" id="1.10.1670.10">
    <property type="entry name" value="Helix-hairpin-Helix base-excision DNA repair enzymes (C-terminal)"/>
    <property type="match status" value="1"/>
</dbReference>
<dbReference type="InterPro" id="IPR004026">
    <property type="entry name" value="Ada_DNA_repair_Zn-bd"/>
</dbReference>
<dbReference type="InterPro" id="IPR011257">
    <property type="entry name" value="DNA_glycosylase"/>
</dbReference>
<accession>A0A948S3Y2</accession>
<dbReference type="CDD" id="cd00056">
    <property type="entry name" value="ENDO3c"/>
    <property type="match status" value="1"/>
</dbReference>
<dbReference type="SMART" id="SM01009">
    <property type="entry name" value="AlkA_N"/>
    <property type="match status" value="1"/>
</dbReference>
<dbReference type="InterPro" id="IPR023170">
    <property type="entry name" value="HhH_base_excis_C"/>
</dbReference>
<keyword evidence="11" id="KW-0010">Activator</keyword>
<evidence type="ECO:0000256" key="7">
    <source>
        <dbReference type="ARBA" id="ARBA00022763"/>
    </source>
</evidence>
<keyword evidence="8" id="KW-0862">Zinc</keyword>
<evidence type="ECO:0000256" key="5">
    <source>
        <dbReference type="ARBA" id="ARBA00022679"/>
    </source>
</evidence>
<organism evidence="15 16">
    <name type="scientific">Eiseniibacteriota bacterium</name>
    <dbReference type="NCBI Taxonomy" id="2212470"/>
    <lineage>
        <taxon>Bacteria</taxon>
        <taxon>Candidatus Eiseniibacteriota</taxon>
    </lineage>
</organism>
<dbReference type="InterPro" id="IPR010316">
    <property type="entry name" value="AlkA_N"/>
</dbReference>
<dbReference type="Gene3D" id="1.10.340.30">
    <property type="entry name" value="Hypothetical protein, domain 2"/>
    <property type="match status" value="1"/>
</dbReference>
<dbReference type="SMART" id="SM00478">
    <property type="entry name" value="ENDO3c"/>
    <property type="match status" value="1"/>
</dbReference>
<evidence type="ECO:0000256" key="13">
    <source>
        <dbReference type="ARBA" id="ARBA00023204"/>
    </source>
</evidence>
<evidence type="ECO:0000256" key="11">
    <source>
        <dbReference type="ARBA" id="ARBA00023159"/>
    </source>
</evidence>
<dbReference type="PANTHER" id="PTHR43003:SF13">
    <property type="entry name" value="DNA-3-METHYLADENINE GLYCOSYLASE 2"/>
    <property type="match status" value="1"/>
</dbReference>
<dbReference type="GO" id="GO:0032259">
    <property type="term" value="P:methylation"/>
    <property type="evidence" value="ECO:0007669"/>
    <property type="project" value="UniProtKB-KW"/>
</dbReference>
<keyword evidence="6" id="KW-0479">Metal-binding</keyword>
<dbReference type="Proteomes" id="UP000777784">
    <property type="component" value="Unassembled WGS sequence"/>
</dbReference>
<dbReference type="InterPro" id="IPR009057">
    <property type="entry name" value="Homeodomain-like_sf"/>
</dbReference>
<dbReference type="SMART" id="SM00342">
    <property type="entry name" value="HTH_ARAC"/>
    <property type="match status" value="1"/>
</dbReference>
<dbReference type="GO" id="GO:0032993">
    <property type="term" value="C:protein-DNA complex"/>
    <property type="evidence" value="ECO:0007669"/>
    <property type="project" value="TreeGrafter"/>
</dbReference>
<evidence type="ECO:0000256" key="2">
    <source>
        <dbReference type="ARBA" id="ARBA00001947"/>
    </source>
</evidence>
<dbReference type="Gene3D" id="1.10.10.60">
    <property type="entry name" value="Homeodomain-like"/>
    <property type="match status" value="1"/>
</dbReference>
<dbReference type="SUPFAM" id="SSF46689">
    <property type="entry name" value="Homeodomain-like"/>
    <property type="match status" value="1"/>
</dbReference>
<reference evidence="15" key="1">
    <citation type="submission" date="2021-05" db="EMBL/GenBank/DDBJ databases">
        <title>Energy efficiency and biological interactions define the core microbiome of deep oligotrophic groundwater.</title>
        <authorList>
            <person name="Mehrshad M."/>
            <person name="Lopez-Fernandez M."/>
            <person name="Bell E."/>
            <person name="Bernier-Latmani R."/>
            <person name="Bertilsson S."/>
            <person name="Dopson M."/>
        </authorList>
    </citation>
    <scope>NUCLEOTIDE SEQUENCE</scope>
    <source>
        <strain evidence="15">Modern_marine.mb.64</strain>
    </source>
</reference>
<dbReference type="Gene3D" id="3.40.10.10">
    <property type="entry name" value="DNA Methylphosphotriester Repair Domain"/>
    <property type="match status" value="1"/>
</dbReference>
<dbReference type="SUPFAM" id="SSF55945">
    <property type="entry name" value="TATA-box binding protein-like"/>
    <property type="match status" value="1"/>
</dbReference>
<evidence type="ECO:0000256" key="3">
    <source>
        <dbReference type="ARBA" id="ARBA00012000"/>
    </source>
</evidence>
<dbReference type="Pfam" id="PF02805">
    <property type="entry name" value="Ada_Zn_binding"/>
    <property type="match status" value="1"/>
</dbReference>
<dbReference type="GO" id="GO:0008168">
    <property type="term" value="F:methyltransferase activity"/>
    <property type="evidence" value="ECO:0007669"/>
    <property type="project" value="UniProtKB-KW"/>
</dbReference>
<dbReference type="Pfam" id="PF06029">
    <property type="entry name" value="AlkA_N"/>
    <property type="match status" value="1"/>
</dbReference>
<dbReference type="Pfam" id="PF00730">
    <property type="entry name" value="HhH-GPD"/>
    <property type="match status" value="1"/>
</dbReference>
<dbReference type="PROSITE" id="PS01124">
    <property type="entry name" value="HTH_ARAC_FAMILY_2"/>
    <property type="match status" value="1"/>
</dbReference>
<dbReference type="Gene3D" id="3.30.310.20">
    <property type="entry name" value="DNA-3-methyladenine glycosylase AlkA, N-terminal domain"/>
    <property type="match status" value="1"/>
</dbReference>
<dbReference type="GO" id="GO:0043916">
    <property type="term" value="F:DNA-7-methylguanine glycosylase activity"/>
    <property type="evidence" value="ECO:0007669"/>
    <property type="project" value="TreeGrafter"/>
</dbReference>
<keyword evidence="13" id="KW-0234">DNA repair</keyword>
<dbReference type="GO" id="GO:0003700">
    <property type="term" value="F:DNA-binding transcription factor activity"/>
    <property type="evidence" value="ECO:0007669"/>
    <property type="project" value="InterPro"/>
</dbReference>
<sequence length="515" mass="56527">MELSHDICYRALRTRDARFDGRFFTGVTSTGVYCRPICPARTPQASHCTFFACAAAAEEAGFRPCRRCRPETAPGTPAWRGTSVTVSRALRLIEDGALDDAGVEDLVGRLGMGDRHLRRLFAEHLGASPLAIAQTRRVHFAKRMIEETTLSMTRIAFAAGYQNVRRFNAAIRQSFDSTPSEIRGRIHTAGSSGSSSSRKGTVALRLSYREPFDWNGLLDWMRPRAIPGVEQVEGRVYRRSVSMDPFHGVIELEPAPRKAAALILRAPVEAAPILLPMADRARALCDLSADPTLIMTQLSADPLLADAADRYPGLRVPGCWDRFELAVRAVLGQQVTVAGATRLAGKLVSRFGLSHARLYKGQDVPARSPGYPCRFFPHPEDLADADIAAIGMPAARARTIRTLARALCDGEPILELAPDLDTAIERLTALPGIGDWTAQYIAMRALREPDAFPAGDLGLQKALASAFDRAGDRSAGQRPSIVSLRERAEVWRPWRAYAAMLLWRTLTPPPRKDPQ</sequence>
<dbReference type="GO" id="GO:0008270">
    <property type="term" value="F:zinc ion binding"/>
    <property type="evidence" value="ECO:0007669"/>
    <property type="project" value="InterPro"/>
</dbReference>
<keyword evidence="10" id="KW-0238">DNA-binding</keyword>
<dbReference type="SUPFAM" id="SSF57884">
    <property type="entry name" value="Ada DNA repair protein, N-terminal domain (N-Ada 10)"/>
    <property type="match status" value="1"/>
</dbReference>
<dbReference type="GO" id="GO:0043565">
    <property type="term" value="F:sequence-specific DNA binding"/>
    <property type="evidence" value="ECO:0007669"/>
    <property type="project" value="InterPro"/>
</dbReference>
<evidence type="ECO:0000256" key="4">
    <source>
        <dbReference type="ARBA" id="ARBA00022603"/>
    </source>
</evidence>
<dbReference type="AlphaFoldDB" id="A0A948S3Y2"/>
<comment type="cofactor">
    <cofactor evidence="2">
        <name>Zn(2+)</name>
        <dbReference type="ChEBI" id="CHEBI:29105"/>
    </cofactor>
</comment>
<keyword evidence="4" id="KW-0489">Methyltransferase</keyword>
<dbReference type="InterPro" id="IPR051912">
    <property type="entry name" value="Alkylbase_DNA_Glycosylase/TA"/>
</dbReference>
<dbReference type="InterPro" id="IPR035451">
    <property type="entry name" value="Ada-like_dom_sf"/>
</dbReference>
<dbReference type="Pfam" id="PF12833">
    <property type="entry name" value="HTH_18"/>
    <property type="match status" value="1"/>
</dbReference>
<dbReference type="InterPro" id="IPR018060">
    <property type="entry name" value="HTH_AraC"/>
</dbReference>
<feature type="domain" description="HTH araC/xylS-type" evidence="14">
    <location>
        <begin position="87"/>
        <end position="185"/>
    </location>
</feature>
<evidence type="ECO:0000256" key="6">
    <source>
        <dbReference type="ARBA" id="ARBA00022723"/>
    </source>
</evidence>
<dbReference type="GO" id="GO:0008725">
    <property type="term" value="F:DNA-3-methyladenine glycosylase activity"/>
    <property type="evidence" value="ECO:0007669"/>
    <property type="project" value="TreeGrafter"/>
</dbReference>
<keyword evidence="5" id="KW-0808">Transferase</keyword>
<name>A0A948S3Y2_UNCEI</name>